<evidence type="ECO:0000256" key="5">
    <source>
        <dbReference type="ARBA" id="ARBA00048744"/>
    </source>
</evidence>
<feature type="binding site" evidence="6">
    <location>
        <position position="338"/>
    </location>
    <ligand>
        <name>Mg(2+)</name>
        <dbReference type="ChEBI" id="CHEBI:18420"/>
        <label>2</label>
    </ligand>
</feature>
<name>A0A1L3KID9_9VIRU</name>
<evidence type="ECO:0000313" key="9">
    <source>
        <dbReference type="EMBL" id="APG77106.1"/>
    </source>
</evidence>
<dbReference type="PROSITE" id="PS50522">
    <property type="entry name" value="RDRP_PHAGE"/>
    <property type="match status" value="1"/>
</dbReference>
<sequence length="568" mass="64440">MSRTPSRPYLTGSTLQQAVDRICGNAASRDAVTADAFAMAYWRERYLSKHEEGADVEKLSHACVTTFKEVESENSETNKRLCSLSLSGPALFCLSEARMEIKRLLGRFRLDEFWDSCDWGPGATATLVAEDATLDKKILESQLSVSRRALPWARAALQWDSHWFAARTGTFPEGPYSVLANNFFVREHERFTTVPKDKNKRRAISIQNTMNLFLQKGLGAMVRRRLKRVGVDLDDQSRNQWLASIAYKCWLSTIDLAHASDSVCYELVRFLLPEEWFDVFCQFRQGTVAIGEDVHVLNRFSAMGNGYTFELESLIFWGLITSVMKRFDLIGIHAVYGDDIIVENNVSSAVISLLHEVGFTVNVDKTFTEGFFYESCGKHYFAGHDVTPPYQKEEIRCLPSLIRCANRLFRYACRVGSGKVPDLRVHQVWTLVVTTAFSVNDAINARRWENWADGGFRGREPAPLPFPFIPHWLGDDFGLLWPEPFQSRNGFVNFDRLTFEPIRHTTDGWSLYSNLLRKGGCTETASYGRVDLRGRTLIGRGRGKTPAASPTVDWPDDWPLKSLDRASS</sequence>
<keyword evidence="6" id="KW-0479">Metal-binding</keyword>
<evidence type="ECO:0000256" key="3">
    <source>
        <dbReference type="ARBA" id="ARBA00022953"/>
    </source>
</evidence>
<dbReference type="EMBL" id="KX883518">
    <property type="protein sequence ID" value="APG77106.1"/>
    <property type="molecule type" value="Genomic_RNA"/>
</dbReference>
<dbReference type="GO" id="GO:0003968">
    <property type="term" value="F:RNA-directed RNA polymerase activity"/>
    <property type="evidence" value="ECO:0007669"/>
    <property type="project" value="UniProtKB-EC"/>
</dbReference>
<keyword evidence="2" id="KW-0547">Nucleotide-binding</keyword>
<dbReference type="GO" id="GO:0039694">
    <property type="term" value="P:viral RNA genome replication"/>
    <property type="evidence" value="ECO:0007669"/>
    <property type="project" value="InterPro"/>
</dbReference>
<evidence type="ECO:0000256" key="2">
    <source>
        <dbReference type="ARBA" id="ARBA00022741"/>
    </source>
</evidence>
<evidence type="ECO:0000256" key="1">
    <source>
        <dbReference type="ARBA" id="ARBA00012494"/>
    </source>
</evidence>
<keyword evidence="6" id="KW-0460">Magnesium</keyword>
<reference evidence="9" key="1">
    <citation type="journal article" date="2016" name="Nature">
        <title>Redefining the invertebrate RNA virosphere.</title>
        <authorList>
            <person name="Shi M."/>
            <person name="Lin X.D."/>
            <person name="Tian J.H."/>
            <person name="Chen L.J."/>
            <person name="Chen X."/>
            <person name="Li C.X."/>
            <person name="Qin X.C."/>
            <person name="Li J."/>
            <person name="Cao J.P."/>
            <person name="Eden J.S."/>
            <person name="Buchmann J."/>
            <person name="Wang W."/>
            <person name="Xu J."/>
            <person name="Holmes E.C."/>
            <person name="Zhang Y.Z."/>
        </authorList>
    </citation>
    <scope>NUCLEOTIDE SEQUENCE</scope>
    <source>
        <strain evidence="9">CJLX26414</strain>
    </source>
</reference>
<dbReference type="InterPro" id="IPR005093">
    <property type="entry name" value="RNArep_beta"/>
</dbReference>
<dbReference type="GO" id="GO:0000166">
    <property type="term" value="F:nucleotide binding"/>
    <property type="evidence" value="ECO:0007669"/>
    <property type="project" value="UniProtKB-KW"/>
</dbReference>
<keyword evidence="3" id="KW-0693">Viral RNA replication</keyword>
<comment type="cofactor">
    <cofactor evidence="6">
        <name>Mg(2+)</name>
        <dbReference type="ChEBI" id="CHEBI:18420"/>
    </cofactor>
    <text evidence="6">Binds 2 Mg(2+) per subunit.</text>
</comment>
<feature type="binding site" evidence="6">
    <location>
        <position position="255"/>
    </location>
    <ligand>
        <name>Mg(2+)</name>
        <dbReference type="ChEBI" id="CHEBI:18420"/>
        <label>2</label>
    </ligand>
</feature>
<feature type="compositionally biased region" description="Basic and acidic residues" evidence="7">
    <location>
        <begin position="558"/>
        <end position="568"/>
    </location>
</feature>
<dbReference type="EC" id="2.7.7.48" evidence="1"/>
<dbReference type="GO" id="GO:0046872">
    <property type="term" value="F:metal ion binding"/>
    <property type="evidence" value="ECO:0007669"/>
    <property type="project" value="UniProtKB-KW"/>
</dbReference>
<organism evidence="9">
    <name type="scientific">Changjiang levi-like virus 2</name>
    <dbReference type="NCBI Taxonomy" id="1922774"/>
    <lineage>
        <taxon>Viruses</taxon>
        <taxon>Riboviria</taxon>
    </lineage>
</organism>
<dbReference type="InterPro" id="IPR007096">
    <property type="entry name" value="RNA-dir_Rpol_cat_phage"/>
</dbReference>
<accession>A0A1L3KID9</accession>
<feature type="region of interest" description="Disordered" evidence="7">
    <location>
        <begin position="539"/>
        <end position="568"/>
    </location>
</feature>
<feature type="domain" description="RdRp catalytic" evidence="8">
    <location>
        <begin position="240"/>
        <end position="370"/>
    </location>
</feature>
<proteinExistence type="predicted"/>
<protein>
    <recommendedName>
        <fullName evidence="1">RNA-directed RNA polymerase</fullName>
        <ecNumber evidence="1">2.7.7.48</ecNumber>
    </recommendedName>
    <alternativeName>
        <fullName evidence="4">RNA replicase beta chain</fullName>
    </alternativeName>
</protein>
<comment type="catalytic activity">
    <reaction evidence="5">
        <text>RNA(n) + a ribonucleoside 5'-triphosphate = RNA(n+1) + diphosphate</text>
        <dbReference type="Rhea" id="RHEA:21248"/>
        <dbReference type="Rhea" id="RHEA-COMP:14527"/>
        <dbReference type="Rhea" id="RHEA-COMP:17342"/>
        <dbReference type="ChEBI" id="CHEBI:33019"/>
        <dbReference type="ChEBI" id="CHEBI:61557"/>
        <dbReference type="ChEBI" id="CHEBI:140395"/>
        <dbReference type="EC" id="2.7.7.48"/>
    </reaction>
</comment>
<evidence type="ECO:0000256" key="4">
    <source>
        <dbReference type="ARBA" id="ARBA00030248"/>
    </source>
</evidence>
<evidence type="ECO:0000256" key="7">
    <source>
        <dbReference type="SAM" id="MobiDB-lite"/>
    </source>
</evidence>
<dbReference type="Pfam" id="PF03431">
    <property type="entry name" value="RNA_replicase_B"/>
    <property type="match status" value="1"/>
</dbReference>
<feature type="binding site" evidence="6">
    <location>
        <position position="339"/>
    </location>
    <ligand>
        <name>Mg(2+)</name>
        <dbReference type="ChEBI" id="CHEBI:18420"/>
        <label>2</label>
    </ligand>
</feature>
<evidence type="ECO:0000259" key="8">
    <source>
        <dbReference type="PROSITE" id="PS50522"/>
    </source>
</evidence>
<evidence type="ECO:0000256" key="6">
    <source>
        <dbReference type="PIRSR" id="PIRSR605093-1"/>
    </source>
</evidence>